<dbReference type="Pfam" id="PF06477">
    <property type="entry name" value="DUF1091"/>
    <property type="match status" value="1"/>
</dbReference>
<dbReference type="InterPro" id="IPR010512">
    <property type="entry name" value="DUF1091"/>
</dbReference>
<evidence type="ECO:0000313" key="3">
    <source>
        <dbReference type="RefSeq" id="XP_017860701.1"/>
    </source>
</evidence>
<reference evidence="3" key="3">
    <citation type="submission" date="2025-08" db="UniProtKB">
        <authorList>
            <consortium name="RefSeq"/>
        </authorList>
    </citation>
    <scope>IDENTIFICATION</scope>
    <source>
        <tissue evidence="3">Whole organism</tissue>
    </source>
</reference>
<reference evidence="2" key="2">
    <citation type="journal article" date="2016" name="G3 (Bethesda)">
        <title>Genome Evolution in Three Species of Cactophilic Drosophila.</title>
        <authorList>
            <person name="Sanchez-Flores A."/>
            <person name="Penazola F."/>
            <person name="Carpinteyro-Ponce J."/>
            <person name="Nazario-Yepiz N."/>
            <person name="Abreu-Goodger C."/>
            <person name="Machado C.A."/>
            <person name="Markow T.A."/>
        </authorList>
    </citation>
    <scope>NUCLEOTIDE SEQUENCE [LARGE SCALE GENOMIC DNA]</scope>
</reference>
<dbReference type="PANTHER" id="PTHR20898:SF0">
    <property type="entry name" value="DAEDALUS ON 3-RELATED"/>
    <property type="match status" value="1"/>
</dbReference>
<organism evidence="2 3">
    <name type="scientific">Drosophila arizonae</name>
    <name type="common">Fruit fly</name>
    <dbReference type="NCBI Taxonomy" id="7263"/>
    <lineage>
        <taxon>Eukaryota</taxon>
        <taxon>Metazoa</taxon>
        <taxon>Ecdysozoa</taxon>
        <taxon>Arthropoda</taxon>
        <taxon>Hexapoda</taxon>
        <taxon>Insecta</taxon>
        <taxon>Pterygota</taxon>
        <taxon>Neoptera</taxon>
        <taxon>Endopterygota</taxon>
        <taxon>Diptera</taxon>
        <taxon>Brachycera</taxon>
        <taxon>Muscomorpha</taxon>
        <taxon>Ephydroidea</taxon>
        <taxon>Drosophilidae</taxon>
        <taxon>Drosophila</taxon>
    </lineage>
</organism>
<protein>
    <submittedName>
        <fullName evidence="3">Uncharacterized protein LOC108612333</fullName>
    </submittedName>
</protein>
<evidence type="ECO:0000313" key="2">
    <source>
        <dbReference type="Proteomes" id="UP000694904"/>
    </source>
</evidence>
<dbReference type="PANTHER" id="PTHR20898">
    <property type="entry name" value="DAEDALUS ON 3-RELATED-RELATED"/>
    <property type="match status" value="1"/>
</dbReference>
<gene>
    <name evidence="3" type="primary">LOC108612333</name>
</gene>
<reference evidence="2" key="1">
    <citation type="journal article" date="1997" name="Nucleic Acids Res.">
        <title>tRNAscan-SE: a program for improved detection of transfer RNA genes in genomic sequence.</title>
        <authorList>
            <person name="Lowe T.M."/>
            <person name="Eddy S.R."/>
        </authorList>
    </citation>
    <scope>NUCLEOTIDE SEQUENCE [LARGE SCALE GENOMIC DNA]</scope>
</reference>
<feature type="signal peptide" evidence="1">
    <location>
        <begin position="1"/>
        <end position="21"/>
    </location>
</feature>
<dbReference type="SMART" id="SM00697">
    <property type="entry name" value="DM8"/>
    <property type="match status" value="1"/>
</dbReference>
<dbReference type="Proteomes" id="UP000694904">
    <property type="component" value="Chromosome 4"/>
</dbReference>
<feature type="chain" id="PRO_5047275846" evidence="1">
    <location>
        <begin position="22"/>
        <end position="179"/>
    </location>
</feature>
<keyword evidence="1" id="KW-0732">Signal</keyword>
<sequence length="179" mass="20676">MNYRAWIYLIGCVTSLGMAQAKRNLTIDLANLTCILVDPSYGKELTCIIHRRRPEPMLSARFILVKTVSKFNIHFYVDIIKSDNSIIKLGNNQVDGCKYLKLMYNDNMYGKLYKRIQQHSNLPKKCPIPGNKLFEIRNYTVQADDYPPAVPEFTFRITLKILKDDNVVAIIFFVASTIY</sequence>
<name>A0ABM1P0G5_DROAR</name>
<dbReference type="GeneID" id="108612333"/>
<evidence type="ECO:0000256" key="1">
    <source>
        <dbReference type="SAM" id="SignalP"/>
    </source>
</evidence>
<dbReference type="RefSeq" id="XP_017860701.1">
    <property type="nucleotide sequence ID" value="XM_018005212.1"/>
</dbReference>
<accession>A0ABM1P0G5</accession>
<keyword evidence="2" id="KW-1185">Reference proteome</keyword>
<proteinExistence type="predicted"/>